<dbReference type="HAMAP" id="MF_00302">
    <property type="entry name" value="ClpS"/>
    <property type="match status" value="1"/>
</dbReference>
<dbReference type="STRING" id="1391653.AKJ08_2776"/>
<feature type="domain" description="Adaptor protein ClpS core" evidence="2">
    <location>
        <begin position="24"/>
        <end position="102"/>
    </location>
</feature>
<proteinExistence type="inferred from homology"/>
<dbReference type="InterPro" id="IPR022935">
    <property type="entry name" value="ClpS"/>
</dbReference>
<dbReference type="PANTHER" id="PTHR33473:SF19">
    <property type="entry name" value="ATP-DEPENDENT CLP PROTEASE ADAPTER PROTEIN CLPS"/>
    <property type="match status" value="1"/>
</dbReference>
<dbReference type="RefSeq" id="WP_050726564.1">
    <property type="nucleotide sequence ID" value="NZ_CP012332.1"/>
</dbReference>
<dbReference type="InterPro" id="IPR003769">
    <property type="entry name" value="ClpS_core"/>
</dbReference>
<sequence>MAGRFEDEEQGVVTRPKNERKLARPPMWKVLIHNDDYTTREFVVWVLEGVFRHSEADATQIMLHVHNRGMGVAGVYPHDVAETKVEKVRALAKENEFPLLCTMEPE</sequence>
<dbReference type="Pfam" id="PF02617">
    <property type="entry name" value="ClpS"/>
    <property type="match status" value="1"/>
</dbReference>
<dbReference type="GO" id="GO:0006508">
    <property type="term" value="P:proteolysis"/>
    <property type="evidence" value="ECO:0007669"/>
    <property type="project" value="UniProtKB-UniRule"/>
</dbReference>
<dbReference type="OrthoDB" id="9796121at2"/>
<dbReference type="InterPro" id="IPR014719">
    <property type="entry name" value="Ribosomal_bL12_C/ClpS-like"/>
</dbReference>
<keyword evidence="3" id="KW-0378">Hydrolase</keyword>
<organism evidence="3 4">
    <name type="scientific">Vulgatibacter incomptus</name>
    <dbReference type="NCBI Taxonomy" id="1391653"/>
    <lineage>
        <taxon>Bacteria</taxon>
        <taxon>Pseudomonadati</taxon>
        <taxon>Myxococcota</taxon>
        <taxon>Myxococcia</taxon>
        <taxon>Myxococcales</taxon>
        <taxon>Cystobacterineae</taxon>
        <taxon>Vulgatibacteraceae</taxon>
        <taxon>Vulgatibacter</taxon>
    </lineage>
</organism>
<evidence type="ECO:0000313" key="4">
    <source>
        <dbReference type="Proteomes" id="UP000055590"/>
    </source>
</evidence>
<dbReference type="SUPFAM" id="SSF54736">
    <property type="entry name" value="ClpS-like"/>
    <property type="match status" value="1"/>
</dbReference>
<reference evidence="3 4" key="1">
    <citation type="submission" date="2015-08" db="EMBL/GenBank/DDBJ databases">
        <authorList>
            <person name="Babu N.S."/>
            <person name="Beckwith C.J."/>
            <person name="Beseler K.G."/>
            <person name="Brison A."/>
            <person name="Carone J.V."/>
            <person name="Caskin T.P."/>
            <person name="Diamond M."/>
            <person name="Durham M.E."/>
            <person name="Foxe J.M."/>
            <person name="Go M."/>
            <person name="Henderson B.A."/>
            <person name="Jones I.B."/>
            <person name="McGettigan J.A."/>
            <person name="Micheletti S.J."/>
            <person name="Nasrallah M.E."/>
            <person name="Ortiz D."/>
            <person name="Piller C.R."/>
            <person name="Privatt S.R."/>
            <person name="Schneider S.L."/>
            <person name="Sharp S."/>
            <person name="Smith T.C."/>
            <person name="Stanton J.D."/>
            <person name="Ullery H.E."/>
            <person name="Wilson R.J."/>
            <person name="Serrano M.G."/>
            <person name="Buck G."/>
            <person name="Lee V."/>
            <person name="Wang Y."/>
            <person name="Carvalho R."/>
            <person name="Voegtly L."/>
            <person name="Shi R."/>
            <person name="Duckworth R."/>
            <person name="Johnson A."/>
            <person name="Loviza R."/>
            <person name="Walstead R."/>
            <person name="Shah Z."/>
            <person name="Kiflezghi M."/>
            <person name="Wade K."/>
            <person name="Ball S.L."/>
            <person name="Bradley K.W."/>
            <person name="Asai D.J."/>
            <person name="Bowman C.A."/>
            <person name="Russell D.A."/>
            <person name="Pope W.H."/>
            <person name="Jacobs-Sera D."/>
            <person name="Hendrix R.W."/>
            <person name="Hatfull G.F."/>
        </authorList>
    </citation>
    <scope>NUCLEOTIDE SEQUENCE [LARGE SCALE GENOMIC DNA]</scope>
    <source>
        <strain evidence="3 4">DSM 27710</strain>
    </source>
</reference>
<dbReference type="EMBL" id="CP012332">
    <property type="protein sequence ID" value="AKU92389.1"/>
    <property type="molecule type" value="Genomic_DNA"/>
</dbReference>
<comment type="similarity">
    <text evidence="1">Belongs to the ClpS family.</text>
</comment>
<dbReference type="GO" id="GO:0008233">
    <property type="term" value="F:peptidase activity"/>
    <property type="evidence" value="ECO:0007669"/>
    <property type="project" value="UniProtKB-KW"/>
</dbReference>
<dbReference type="AlphaFoldDB" id="A0A0K1PGZ2"/>
<gene>
    <name evidence="1" type="primary">clpS</name>
    <name evidence="3" type="ORF">AKJ08_2776</name>
</gene>
<evidence type="ECO:0000256" key="1">
    <source>
        <dbReference type="HAMAP-Rule" id="MF_00302"/>
    </source>
</evidence>
<evidence type="ECO:0000313" key="3">
    <source>
        <dbReference type="EMBL" id="AKU92389.1"/>
    </source>
</evidence>
<dbReference type="Gene3D" id="3.30.1390.10">
    <property type="match status" value="1"/>
</dbReference>
<dbReference type="NCBIfam" id="NF000672">
    <property type="entry name" value="PRK00033.1-5"/>
    <property type="match status" value="1"/>
</dbReference>
<keyword evidence="4" id="KW-1185">Reference proteome</keyword>
<evidence type="ECO:0000259" key="2">
    <source>
        <dbReference type="Pfam" id="PF02617"/>
    </source>
</evidence>
<dbReference type="FunFam" id="3.30.1390.10:FF:000002">
    <property type="entry name" value="ATP-dependent Clp protease adapter protein ClpS"/>
    <property type="match status" value="1"/>
</dbReference>
<name>A0A0K1PGZ2_9BACT</name>
<dbReference type="KEGG" id="vin:AKJ08_2776"/>
<dbReference type="GO" id="GO:0030163">
    <property type="term" value="P:protein catabolic process"/>
    <property type="evidence" value="ECO:0007669"/>
    <property type="project" value="InterPro"/>
</dbReference>
<protein>
    <recommendedName>
        <fullName evidence="1">ATP-dependent Clp protease adapter protein ClpS</fullName>
    </recommendedName>
</protein>
<dbReference type="PATRIC" id="fig|1391653.3.peg.2890"/>
<dbReference type="PANTHER" id="PTHR33473">
    <property type="entry name" value="ATP-DEPENDENT CLP PROTEASE ADAPTER PROTEIN CLPS1, CHLOROPLASTIC"/>
    <property type="match status" value="1"/>
</dbReference>
<comment type="function">
    <text evidence="1">Involved in the modulation of the specificity of the ClpAP-mediated ATP-dependent protein degradation.</text>
</comment>
<comment type="subunit">
    <text evidence="1">Binds to the N-terminal domain of the chaperone ClpA.</text>
</comment>
<dbReference type="Proteomes" id="UP000055590">
    <property type="component" value="Chromosome"/>
</dbReference>
<keyword evidence="3" id="KW-0645">Protease</keyword>
<accession>A0A0K1PGZ2</accession>